<evidence type="ECO:0000256" key="10">
    <source>
        <dbReference type="ARBA" id="ARBA00023136"/>
    </source>
</evidence>
<keyword evidence="4" id="KW-1003">Cell membrane</keyword>
<feature type="region of interest" description="Disordered" evidence="16">
    <location>
        <begin position="473"/>
        <end position="506"/>
    </location>
</feature>
<dbReference type="PANTHER" id="PTHR11100:SF7">
    <property type="entry name" value="PRO-NEUREGULIN-1, MEMBRANE-BOUND ISOFORM"/>
    <property type="match status" value="1"/>
</dbReference>
<dbReference type="EMBL" id="CAJHUB010000749">
    <property type="protein sequence ID" value="CAD7680258.1"/>
    <property type="molecule type" value="Genomic_DNA"/>
</dbReference>
<dbReference type="AlphaFoldDB" id="A0A811YUG4"/>
<evidence type="ECO:0000256" key="11">
    <source>
        <dbReference type="ARBA" id="ARBA00023157"/>
    </source>
</evidence>
<feature type="transmembrane region" description="Helical" evidence="17">
    <location>
        <begin position="287"/>
        <end position="309"/>
    </location>
</feature>
<dbReference type="GO" id="GO:0030296">
    <property type="term" value="F:protein tyrosine kinase activator activity"/>
    <property type="evidence" value="ECO:0007669"/>
    <property type="project" value="TreeGrafter"/>
</dbReference>
<feature type="transmembrane region" description="Helical" evidence="17">
    <location>
        <begin position="76"/>
        <end position="99"/>
    </location>
</feature>
<dbReference type="SUPFAM" id="SSF57196">
    <property type="entry name" value="EGF/Laminin"/>
    <property type="match status" value="1"/>
</dbReference>
<dbReference type="FunFam" id="2.10.25.10:FF:000073">
    <property type="entry name" value="Pro-neuregulin-1, membrane-bound isoform A"/>
    <property type="match status" value="1"/>
</dbReference>
<evidence type="ECO:0000256" key="15">
    <source>
        <dbReference type="PROSITE-ProRule" id="PRU00076"/>
    </source>
</evidence>
<comment type="caution">
    <text evidence="15">Lacks conserved residue(s) required for the propagation of feature annotation.</text>
</comment>
<keyword evidence="6 15" id="KW-0245">EGF-like domain</keyword>
<dbReference type="GO" id="GO:0007399">
    <property type="term" value="P:nervous system development"/>
    <property type="evidence" value="ECO:0007669"/>
    <property type="project" value="InterPro"/>
</dbReference>
<feature type="region of interest" description="Disordered" evidence="16">
    <location>
        <begin position="1"/>
        <end position="48"/>
    </location>
</feature>
<protein>
    <recommendedName>
        <fullName evidence="14">Pro-neuregulin-1, membrane-bound isoform</fullName>
    </recommendedName>
</protein>
<feature type="compositionally biased region" description="Basic residues" evidence="16">
    <location>
        <begin position="585"/>
        <end position="595"/>
    </location>
</feature>
<feature type="disulfide bond" evidence="15">
    <location>
        <begin position="251"/>
        <end position="260"/>
    </location>
</feature>
<keyword evidence="5" id="KW-0964">Secreted</keyword>
<dbReference type="Proteomes" id="UP000645828">
    <property type="component" value="Unassembled WGS sequence"/>
</dbReference>
<dbReference type="InterPro" id="IPR040180">
    <property type="entry name" value="Neuregulin"/>
</dbReference>
<feature type="compositionally biased region" description="Polar residues" evidence="16">
    <location>
        <begin position="15"/>
        <end position="25"/>
    </location>
</feature>
<feature type="compositionally biased region" description="Low complexity" evidence="16">
    <location>
        <begin position="378"/>
        <end position="394"/>
    </location>
</feature>
<evidence type="ECO:0000256" key="1">
    <source>
        <dbReference type="ARBA" id="ARBA00004251"/>
    </source>
</evidence>
<evidence type="ECO:0000256" key="3">
    <source>
        <dbReference type="ARBA" id="ARBA00008216"/>
    </source>
</evidence>
<dbReference type="Gene3D" id="2.10.25.10">
    <property type="entry name" value="Laminin"/>
    <property type="match status" value="1"/>
</dbReference>
<evidence type="ECO:0000256" key="4">
    <source>
        <dbReference type="ARBA" id="ARBA00022475"/>
    </source>
</evidence>
<proteinExistence type="inferred from homology"/>
<evidence type="ECO:0000256" key="5">
    <source>
        <dbReference type="ARBA" id="ARBA00022525"/>
    </source>
</evidence>
<keyword evidence="8 17" id="KW-1133">Transmembrane helix</keyword>
<dbReference type="InterPro" id="IPR002154">
    <property type="entry name" value="Neuregulin_C"/>
</dbReference>
<evidence type="ECO:0000313" key="20">
    <source>
        <dbReference type="Proteomes" id="UP000645828"/>
    </source>
</evidence>
<dbReference type="SMART" id="SM00181">
    <property type="entry name" value="EGF"/>
    <property type="match status" value="1"/>
</dbReference>
<evidence type="ECO:0000256" key="9">
    <source>
        <dbReference type="ARBA" id="ARBA00023030"/>
    </source>
</evidence>
<keyword evidence="7 17" id="KW-0812">Transmembrane</keyword>
<evidence type="ECO:0000256" key="14">
    <source>
        <dbReference type="ARBA" id="ARBA00034341"/>
    </source>
</evidence>
<dbReference type="PANTHER" id="PTHR11100">
    <property type="entry name" value="HEREGULIN-NEUREGULIN FAMILY MEMBER"/>
    <property type="match status" value="1"/>
</dbReference>
<feature type="compositionally biased region" description="Low complexity" evidence="16">
    <location>
        <begin position="497"/>
        <end position="506"/>
    </location>
</feature>
<dbReference type="GO" id="GO:0035556">
    <property type="term" value="P:intracellular signal transduction"/>
    <property type="evidence" value="ECO:0007669"/>
    <property type="project" value="TreeGrafter"/>
</dbReference>
<sequence>MEIYSPDMSEGAAERSSSPSTQLSADPSLDGLPAAEDMPETQTEDGRSPGLVGLAVPCCVCLEAERLRGCLNSEKICIVPILACLVSLCLCIAGLKWVFVDKIFEYDSPTHLDPGAVWVASEAYTPPVSRAQSETEVQVTLQVDNAVVSSEPSAGPTPKNRIFAFSFLPSTAPSFPFPTRNPEVRTPKSATQPQTTETNLQTAPKLSTSTSTTGTSHLVKCAEKEKTFCVNGGECFMVKDLSNPSRYLCKCPNEFTGDRCQNYVMASFYKHLGIEFMEAEELYQKRVLTITGICIALLVVGIMCVVAYCKTKKQRKKLHDRLRQSLRSERNNMVNIANGPHHPNPPPENVQLVNQYVSKNVISSEHIVEREAETSFSTSHYTSTAHHSTTVTQTPSHSWSNGHTESIISESHSVIMMSSVENSRHSSPSGGPRGRLNGLGGPRECNSFLRHARETPDSYRDSPHSERYVSAMTTPARMSPVDFHTPSSPKSPPSETSPPVSSTTVSMPSMAVSPFVEEERPLLLVTPPRLREKYDHHSQQFNSYHHNPAHESNSLPPSPLRIVEDEEYETTQEYEPAQEPVKKLTSSRRAKRTKPNGHIANRLEMDSNASAEGTNSESETEDERVGEDTPFLGIQNPLAASLEAAPAFRLADSRTNPAGRFSTQEELQARLSSVIANQDPIAV</sequence>
<evidence type="ECO:0000256" key="17">
    <source>
        <dbReference type="SAM" id="Phobius"/>
    </source>
</evidence>
<keyword evidence="10 17" id="KW-0472">Membrane</keyword>
<dbReference type="InterPro" id="IPR018250">
    <property type="entry name" value="NRG1"/>
</dbReference>
<keyword evidence="12" id="KW-0325">Glycoprotein</keyword>
<comment type="similarity">
    <text evidence="3">Belongs to the neuregulin family.</text>
</comment>
<organism evidence="19 20">
    <name type="scientific">Nyctereutes procyonoides</name>
    <name type="common">Raccoon dog</name>
    <name type="synonym">Canis procyonoides</name>
    <dbReference type="NCBI Taxonomy" id="34880"/>
    <lineage>
        <taxon>Eukaryota</taxon>
        <taxon>Metazoa</taxon>
        <taxon>Chordata</taxon>
        <taxon>Craniata</taxon>
        <taxon>Vertebrata</taxon>
        <taxon>Euteleostomi</taxon>
        <taxon>Mammalia</taxon>
        <taxon>Eutheria</taxon>
        <taxon>Laurasiatheria</taxon>
        <taxon>Carnivora</taxon>
        <taxon>Caniformia</taxon>
        <taxon>Canidae</taxon>
        <taxon>Nyctereutes</taxon>
    </lineage>
</organism>
<accession>A0A811YUG4</accession>
<dbReference type="PRINTS" id="PR01089">
    <property type="entry name" value="NEUREGULIN"/>
</dbReference>
<dbReference type="GO" id="GO:0005615">
    <property type="term" value="C:extracellular space"/>
    <property type="evidence" value="ECO:0007669"/>
    <property type="project" value="TreeGrafter"/>
</dbReference>
<feature type="compositionally biased region" description="Polar residues" evidence="16">
    <location>
        <begin position="607"/>
        <end position="617"/>
    </location>
</feature>
<dbReference type="GO" id="GO:0005886">
    <property type="term" value="C:plasma membrane"/>
    <property type="evidence" value="ECO:0007669"/>
    <property type="project" value="UniProtKB-SubCell"/>
</dbReference>
<feature type="compositionally biased region" description="Polar residues" evidence="16">
    <location>
        <begin position="188"/>
        <end position="206"/>
    </location>
</feature>
<dbReference type="GO" id="GO:0008083">
    <property type="term" value="F:growth factor activity"/>
    <property type="evidence" value="ECO:0007669"/>
    <property type="project" value="UniProtKB-KW"/>
</dbReference>
<dbReference type="PROSITE" id="PS50026">
    <property type="entry name" value="EGF_3"/>
    <property type="match status" value="1"/>
</dbReference>
<evidence type="ECO:0000256" key="16">
    <source>
        <dbReference type="SAM" id="MobiDB-lite"/>
    </source>
</evidence>
<dbReference type="GO" id="GO:0030154">
    <property type="term" value="P:cell differentiation"/>
    <property type="evidence" value="ECO:0007669"/>
    <property type="project" value="TreeGrafter"/>
</dbReference>
<dbReference type="Pfam" id="PF02158">
    <property type="entry name" value="Neuregulin"/>
    <property type="match status" value="1"/>
</dbReference>
<feature type="domain" description="EGF-like" evidence="18">
    <location>
        <begin position="217"/>
        <end position="261"/>
    </location>
</feature>
<evidence type="ECO:0000313" key="19">
    <source>
        <dbReference type="EMBL" id="CAD7680258.1"/>
    </source>
</evidence>
<comment type="caution">
    <text evidence="19">The sequence shown here is derived from an EMBL/GenBank/DDBJ whole genome shotgun (WGS) entry which is preliminary data.</text>
</comment>
<feature type="region of interest" description="Disordered" evidence="16">
    <location>
        <begin position="567"/>
        <end position="631"/>
    </location>
</feature>
<evidence type="ECO:0000256" key="7">
    <source>
        <dbReference type="ARBA" id="ARBA00022692"/>
    </source>
</evidence>
<evidence type="ECO:0000259" key="18">
    <source>
        <dbReference type="PROSITE" id="PS50026"/>
    </source>
</evidence>
<keyword evidence="13" id="KW-0393">Immunoglobulin domain</keyword>
<feature type="region of interest" description="Disordered" evidence="16">
    <location>
        <begin position="176"/>
        <end position="213"/>
    </location>
</feature>
<evidence type="ECO:0000256" key="2">
    <source>
        <dbReference type="ARBA" id="ARBA00004613"/>
    </source>
</evidence>
<keyword evidence="20" id="KW-1185">Reference proteome</keyword>
<evidence type="ECO:0000256" key="8">
    <source>
        <dbReference type="ARBA" id="ARBA00022989"/>
    </source>
</evidence>
<feature type="region of interest" description="Disordered" evidence="16">
    <location>
        <begin position="419"/>
        <end position="446"/>
    </location>
</feature>
<evidence type="ECO:0000256" key="12">
    <source>
        <dbReference type="ARBA" id="ARBA00023180"/>
    </source>
</evidence>
<dbReference type="PROSITE" id="PS00022">
    <property type="entry name" value="EGF_1"/>
    <property type="match status" value="1"/>
</dbReference>
<dbReference type="InterPro" id="IPR000742">
    <property type="entry name" value="EGF"/>
</dbReference>
<gene>
    <name evidence="19" type="ORF">NYPRO_LOCUS13057</name>
</gene>
<keyword evidence="11 15" id="KW-1015">Disulfide bond</keyword>
<name>A0A811YUG4_NYCPR</name>
<feature type="region of interest" description="Disordered" evidence="16">
    <location>
        <begin position="378"/>
        <end position="403"/>
    </location>
</feature>
<comment type="subcellular location">
    <subcellularLocation>
        <location evidence="1">Cell membrane</location>
        <topology evidence="1">Single-pass type I membrane protein</topology>
    </subcellularLocation>
    <subcellularLocation>
        <location evidence="2">Secreted</location>
    </subcellularLocation>
</comment>
<feature type="compositionally biased region" description="Gly residues" evidence="16">
    <location>
        <begin position="431"/>
        <end position="441"/>
    </location>
</feature>
<keyword evidence="9" id="KW-0339">Growth factor</keyword>
<evidence type="ECO:0000256" key="6">
    <source>
        <dbReference type="ARBA" id="ARBA00022536"/>
    </source>
</evidence>
<dbReference type="GO" id="GO:0048513">
    <property type="term" value="P:animal organ development"/>
    <property type="evidence" value="ECO:0007669"/>
    <property type="project" value="TreeGrafter"/>
</dbReference>
<dbReference type="GO" id="GO:0045499">
    <property type="term" value="F:chemorepellent activity"/>
    <property type="evidence" value="ECO:0007669"/>
    <property type="project" value="TreeGrafter"/>
</dbReference>
<evidence type="ECO:0000256" key="13">
    <source>
        <dbReference type="ARBA" id="ARBA00023319"/>
    </source>
</evidence>
<reference evidence="19" key="1">
    <citation type="submission" date="2020-12" db="EMBL/GenBank/DDBJ databases">
        <authorList>
            <consortium name="Molecular Ecology Group"/>
        </authorList>
    </citation>
    <scope>NUCLEOTIDE SEQUENCE</scope>
    <source>
        <strain evidence="19">TBG_1078</strain>
    </source>
</reference>